<evidence type="ECO:0000313" key="2">
    <source>
        <dbReference type="Proteomes" id="UP000288805"/>
    </source>
</evidence>
<name>A0A438HGJ4_VITVI</name>
<proteinExistence type="predicted"/>
<accession>A0A438HGJ4</accession>
<organism evidence="1 2">
    <name type="scientific">Vitis vinifera</name>
    <name type="common">Grape</name>
    <dbReference type="NCBI Taxonomy" id="29760"/>
    <lineage>
        <taxon>Eukaryota</taxon>
        <taxon>Viridiplantae</taxon>
        <taxon>Streptophyta</taxon>
        <taxon>Embryophyta</taxon>
        <taxon>Tracheophyta</taxon>
        <taxon>Spermatophyta</taxon>
        <taxon>Magnoliopsida</taxon>
        <taxon>eudicotyledons</taxon>
        <taxon>Gunneridae</taxon>
        <taxon>Pentapetalae</taxon>
        <taxon>rosids</taxon>
        <taxon>Vitales</taxon>
        <taxon>Vitaceae</taxon>
        <taxon>Viteae</taxon>
        <taxon>Vitis</taxon>
    </lineage>
</organism>
<sequence>MVKDSKENQVIPVEDVVRKDSVEYQALSSNGSLPCDASAHDGSSDDGQYLKSSSCSTLSWVASYVESVHRTMRWTYKPGLLHIKLKTSVGIQFSKLGLEDWSSSNLTALRNWLGMPTVGFKAKILALLRKMKARKEEVERDSGILLQWVDDALFHHFGMLEGLLTIKRKFIQAFLDCNNQFLYACKVVQGHSISSRLFNDWEMKMVERFLFSLQGNRVVTNLDDRMRWKEAKDENFSVKSLYSAMEGSESIDHLLIHCTKARVLWELLFTFFGVLWVLHSSVKEILLRWHDTFVGKKRIKTKLCIDEGPNSLINFFDWLGLDEGRFGALVRTMTLLELSGDMVEWEEFLAMFVESMAIPLLLGKIVISLKWLWAIDWETIADRAPNELLSPPSLPDVSTLSMEDNKAQITKRRGRGTFSYQKEELYSDRQSEGSTLDDTRDEAGMWCYVQTRYCLLMAKEGGYLLGFRGGGLWKSIEKDWDALIVEFPFLYAMGGGQNFGRIGGVGMNPYMFHFHLIHFKVLGGRVMGLYR</sequence>
<reference evidence="1 2" key="1">
    <citation type="journal article" date="2018" name="PLoS Genet.">
        <title>Population sequencing reveals clonal diversity and ancestral inbreeding in the grapevine cultivar Chardonnay.</title>
        <authorList>
            <person name="Roach M.J."/>
            <person name="Johnson D.L."/>
            <person name="Bohlmann J."/>
            <person name="van Vuuren H.J."/>
            <person name="Jones S.J."/>
            <person name="Pretorius I.S."/>
            <person name="Schmidt S.A."/>
            <person name="Borneman A.R."/>
        </authorList>
    </citation>
    <scope>NUCLEOTIDE SEQUENCE [LARGE SCALE GENOMIC DNA]</scope>
    <source>
        <strain evidence="2">cv. Chardonnay</strain>
        <tissue evidence="1">Leaf</tissue>
    </source>
</reference>
<evidence type="ECO:0000313" key="1">
    <source>
        <dbReference type="EMBL" id="RVW83538.1"/>
    </source>
</evidence>
<dbReference type="EMBL" id="QGNW01000226">
    <property type="protein sequence ID" value="RVW83538.1"/>
    <property type="molecule type" value="Genomic_DNA"/>
</dbReference>
<protein>
    <submittedName>
        <fullName evidence="1">Uncharacterized protein</fullName>
    </submittedName>
</protein>
<gene>
    <name evidence="1" type="ORF">CK203_054245</name>
</gene>
<comment type="caution">
    <text evidence="1">The sequence shown here is derived from an EMBL/GenBank/DDBJ whole genome shotgun (WGS) entry which is preliminary data.</text>
</comment>
<dbReference type="Proteomes" id="UP000288805">
    <property type="component" value="Unassembled WGS sequence"/>
</dbReference>
<dbReference type="AlphaFoldDB" id="A0A438HGJ4"/>